<dbReference type="InterPro" id="IPR010432">
    <property type="entry name" value="RDD"/>
</dbReference>
<name>A0A2X3BPE2_9HELI</name>
<sequence>MQFNDDKIQEILDREDIFLAPLDKRFFAFLIDAFLIDFLIVFVLFDEYRVAFDTNNIESVIQVLQPMVIQILCINVVYHTIFVALYGASLGKMICKIQVIRLDTLDMPNFAISFLRALLRQFSLILYCIPFLFAFGDVFRRTLYDRACKTIVICRKK</sequence>
<dbReference type="RefSeq" id="WP_023946691.1">
    <property type="nucleotide sequence ID" value="NZ_JAERIV010000001.1"/>
</dbReference>
<keyword evidence="3 6" id="KW-0812">Transmembrane</keyword>
<evidence type="ECO:0000256" key="6">
    <source>
        <dbReference type="SAM" id="Phobius"/>
    </source>
</evidence>
<organism evidence="8 9">
    <name type="scientific">Helicobacter fennelliae</name>
    <dbReference type="NCBI Taxonomy" id="215"/>
    <lineage>
        <taxon>Bacteria</taxon>
        <taxon>Pseudomonadati</taxon>
        <taxon>Campylobacterota</taxon>
        <taxon>Epsilonproteobacteria</taxon>
        <taxon>Campylobacterales</taxon>
        <taxon>Helicobacteraceae</taxon>
        <taxon>Helicobacter</taxon>
    </lineage>
</organism>
<evidence type="ECO:0000256" key="4">
    <source>
        <dbReference type="ARBA" id="ARBA00022989"/>
    </source>
</evidence>
<dbReference type="Pfam" id="PF06271">
    <property type="entry name" value="RDD"/>
    <property type="match status" value="1"/>
</dbReference>
<keyword evidence="4 6" id="KW-1133">Transmembrane helix</keyword>
<evidence type="ECO:0000256" key="2">
    <source>
        <dbReference type="ARBA" id="ARBA00022475"/>
    </source>
</evidence>
<keyword evidence="5 6" id="KW-0472">Membrane</keyword>
<dbReference type="InterPro" id="IPR051791">
    <property type="entry name" value="Pra-immunoreactive"/>
</dbReference>
<evidence type="ECO:0000256" key="3">
    <source>
        <dbReference type="ARBA" id="ARBA00022692"/>
    </source>
</evidence>
<feature type="transmembrane region" description="Helical" evidence="6">
    <location>
        <begin position="65"/>
        <end position="88"/>
    </location>
</feature>
<dbReference type="AlphaFoldDB" id="A0A2X3BPE2"/>
<accession>A0A2X3BPE2</accession>
<dbReference type="EMBL" id="UAWL01000006">
    <property type="protein sequence ID" value="SQB97975.1"/>
    <property type="molecule type" value="Genomic_DNA"/>
</dbReference>
<keyword evidence="2" id="KW-1003">Cell membrane</keyword>
<feature type="domain" description="RDD" evidence="7">
    <location>
        <begin position="20"/>
        <end position="148"/>
    </location>
</feature>
<dbReference type="Proteomes" id="UP000250166">
    <property type="component" value="Unassembled WGS sequence"/>
</dbReference>
<evidence type="ECO:0000256" key="5">
    <source>
        <dbReference type="ARBA" id="ARBA00023136"/>
    </source>
</evidence>
<evidence type="ECO:0000313" key="8">
    <source>
        <dbReference type="EMBL" id="SQB97975.1"/>
    </source>
</evidence>
<feature type="transmembrane region" description="Helical" evidence="6">
    <location>
        <begin position="26"/>
        <end position="45"/>
    </location>
</feature>
<dbReference type="GO" id="GO:0005886">
    <property type="term" value="C:plasma membrane"/>
    <property type="evidence" value="ECO:0007669"/>
    <property type="project" value="UniProtKB-SubCell"/>
</dbReference>
<protein>
    <submittedName>
        <fullName evidence="8">RDD family protein</fullName>
    </submittedName>
</protein>
<evidence type="ECO:0000259" key="7">
    <source>
        <dbReference type="Pfam" id="PF06271"/>
    </source>
</evidence>
<reference evidence="8 9" key="1">
    <citation type="submission" date="2018-06" db="EMBL/GenBank/DDBJ databases">
        <authorList>
            <consortium name="Pathogen Informatics"/>
            <person name="Doyle S."/>
        </authorList>
    </citation>
    <scope>NUCLEOTIDE SEQUENCE [LARGE SCALE GENOMIC DNA]</scope>
    <source>
        <strain evidence="8 9">NCTC13102</strain>
    </source>
</reference>
<proteinExistence type="predicted"/>
<comment type="subcellular location">
    <subcellularLocation>
        <location evidence="1">Cell membrane</location>
        <topology evidence="1">Multi-pass membrane protein</topology>
    </subcellularLocation>
</comment>
<evidence type="ECO:0000256" key="1">
    <source>
        <dbReference type="ARBA" id="ARBA00004651"/>
    </source>
</evidence>
<gene>
    <name evidence="8" type="ORF">NCTC13102_00423</name>
</gene>
<feature type="transmembrane region" description="Helical" evidence="6">
    <location>
        <begin position="117"/>
        <end position="136"/>
    </location>
</feature>
<dbReference type="PANTHER" id="PTHR36115">
    <property type="entry name" value="PROLINE-RICH ANTIGEN HOMOLOG-RELATED"/>
    <property type="match status" value="1"/>
</dbReference>
<evidence type="ECO:0000313" key="9">
    <source>
        <dbReference type="Proteomes" id="UP000250166"/>
    </source>
</evidence>